<evidence type="ECO:0000313" key="3">
    <source>
        <dbReference type="Proteomes" id="UP000235093"/>
    </source>
</evidence>
<dbReference type="AlphaFoldDB" id="A0A2N5PHN2"/>
<dbReference type="CDD" id="cd00085">
    <property type="entry name" value="HNHc"/>
    <property type="match status" value="1"/>
</dbReference>
<dbReference type="EMBL" id="NIHT01000013">
    <property type="protein sequence ID" value="PLT74651.1"/>
    <property type="molecule type" value="Genomic_DNA"/>
</dbReference>
<reference evidence="2 3" key="1">
    <citation type="journal article" date="2017" name="Genome Med.">
        <title>A novel Ruminococcus gnavus clade enriched in inflammatory bowel disease patients.</title>
        <authorList>
            <person name="Hall A.B."/>
            <person name="Yassour M."/>
            <person name="Sauk J."/>
            <person name="Garner A."/>
            <person name="Jiang X."/>
            <person name="Arthur T."/>
            <person name="Lagoudas G.K."/>
            <person name="Vatanen T."/>
            <person name="Fornelos N."/>
            <person name="Wilson R."/>
            <person name="Bertha M."/>
            <person name="Cohen M."/>
            <person name="Garber J."/>
            <person name="Khalili H."/>
            <person name="Gevers D."/>
            <person name="Ananthakrishnan A.N."/>
            <person name="Kugathasan S."/>
            <person name="Lander E.S."/>
            <person name="Blainey P."/>
            <person name="Vlamakis H."/>
            <person name="Xavier R.J."/>
            <person name="Huttenhower C."/>
        </authorList>
    </citation>
    <scope>NUCLEOTIDE SEQUENCE [LARGE SCALE GENOMIC DNA]</scope>
    <source>
        <strain evidence="2 3">RJX1125</strain>
    </source>
</reference>
<organism evidence="2 3">
    <name type="scientific">Mediterraneibacter gnavus</name>
    <name type="common">Ruminococcus gnavus</name>
    <dbReference type="NCBI Taxonomy" id="33038"/>
    <lineage>
        <taxon>Bacteria</taxon>
        <taxon>Bacillati</taxon>
        <taxon>Bacillota</taxon>
        <taxon>Clostridia</taxon>
        <taxon>Lachnospirales</taxon>
        <taxon>Lachnospiraceae</taxon>
        <taxon>Mediterraneibacter</taxon>
    </lineage>
</organism>
<dbReference type="InterPro" id="IPR003615">
    <property type="entry name" value="HNH_nuc"/>
</dbReference>
<dbReference type="RefSeq" id="WP_101884053.1">
    <property type="nucleotide sequence ID" value="NZ_JAPRAW010000006.1"/>
</dbReference>
<comment type="caution">
    <text evidence="2">The sequence shown here is derived from an EMBL/GenBank/DDBJ whole genome shotgun (WGS) entry which is preliminary data.</text>
</comment>
<evidence type="ECO:0000313" key="2">
    <source>
        <dbReference type="EMBL" id="PLT74651.1"/>
    </source>
</evidence>
<accession>A0A2N5PHN2</accession>
<name>A0A2N5PHN2_MEDGN</name>
<dbReference type="Proteomes" id="UP000235093">
    <property type="component" value="Unassembled WGS sequence"/>
</dbReference>
<gene>
    <name evidence="2" type="ORF">CDL23_09500</name>
</gene>
<dbReference type="PROSITE" id="PS51257">
    <property type="entry name" value="PROKAR_LIPOPROTEIN"/>
    <property type="match status" value="1"/>
</dbReference>
<protein>
    <submittedName>
        <fullName evidence="2">Uncharacterized protein</fullName>
    </submittedName>
</protein>
<sequence length="410" mass="46235">MSRSIDQFTTPFSPAEAFCIGGIISSCDVHTNETGTSTWVLPVIHNPQKATPENLSAHKEHLGNVFSEIPSGTVSKGEPDFTKYMQPNKDGFVFLFESKDLNTPEELIQRFANDILSSDESIRLAFISGVFDGRSSWDKSAKMITLDSRNDLCTETICSVLDSLNMRYNYNPPRERASGNPRKAQLRIYATDVPDFIKRTGLISPTRIKDIENASVCNFSEESDTTLDGLTRVLGLRISTQTREYKKVSKEDVAAESELDRKLLDDTINEIDSVSPEKPAYKGTPKKKKSPSKVSSSEAYPRDTNTALNALRIAEYKCEIDSEHPTFIRKKNNLPYTEPHHLIPMAYSDNFDFSLDVEENIVSLCSNCHNQIHYGKDVETILQPLYEKRKDLLARAGIYIAYAELLEMYK</sequence>
<evidence type="ECO:0000256" key="1">
    <source>
        <dbReference type="SAM" id="MobiDB-lite"/>
    </source>
</evidence>
<feature type="region of interest" description="Disordered" evidence="1">
    <location>
        <begin position="274"/>
        <end position="301"/>
    </location>
</feature>
<proteinExistence type="predicted"/>